<dbReference type="PANTHER" id="PTHR48475">
    <property type="entry name" value="RIBONUCLEASE H"/>
    <property type="match status" value="1"/>
</dbReference>
<dbReference type="InterPro" id="IPR036397">
    <property type="entry name" value="RNaseH_sf"/>
</dbReference>
<dbReference type="SUPFAM" id="SSF56672">
    <property type="entry name" value="DNA/RNA polymerases"/>
    <property type="match status" value="1"/>
</dbReference>
<dbReference type="GO" id="GO:0003676">
    <property type="term" value="F:nucleic acid binding"/>
    <property type="evidence" value="ECO:0007669"/>
    <property type="project" value="InterPro"/>
</dbReference>
<dbReference type="Gene3D" id="3.30.420.10">
    <property type="entry name" value="Ribonuclease H-like superfamily/Ribonuclease H"/>
    <property type="match status" value="2"/>
</dbReference>
<organism evidence="2 3">
    <name type="scientific">Lithospermum erythrorhizon</name>
    <name type="common">Purple gromwell</name>
    <name type="synonym">Lithospermum officinale var. erythrorhizon</name>
    <dbReference type="NCBI Taxonomy" id="34254"/>
    <lineage>
        <taxon>Eukaryota</taxon>
        <taxon>Viridiplantae</taxon>
        <taxon>Streptophyta</taxon>
        <taxon>Embryophyta</taxon>
        <taxon>Tracheophyta</taxon>
        <taxon>Spermatophyta</taxon>
        <taxon>Magnoliopsida</taxon>
        <taxon>eudicotyledons</taxon>
        <taxon>Gunneridae</taxon>
        <taxon>Pentapetalae</taxon>
        <taxon>asterids</taxon>
        <taxon>lamiids</taxon>
        <taxon>Boraginales</taxon>
        <taxon>Boraginaceae</taxon>
        <taxon>Boraginoideae</taxon>
        <taxon>Lithospermeae</taxon>
        <taxon>Lithospermum</taxon>
    </lineage>
</organism>
<dbReference type="Pfam" id="PF13456">
    <property type="entry name" value="RVT_3"/>
    <property type="match status" value="1"/>
</dbReference>
<name>A0AAV3PN38_LITER</name>
<dbReference type="Pfam" id="PF17919">
    <property type="entry name" value="RT_RNaseH_2"/>
    <property type="match status" value="1"/>
</dbReference>
<dbReference type="InterPro" id="IPR043502">
    <property type="entry name" value="DNA/RNA_pol_sf"/>
</dbReference>
<evidence type="ECO:0000259" key="1">
    <source>
        <dbReference type="PROSITE" id="PS50994"/>
    </source>
</evidence>
<comment type="caution">
    <text evidence="2">The sequence shown here is derived from an EMBL/GenBank/DDBJ whole genome shotgun (WGS) entry which is preliminary data.</text>
</comment>
<dbReference type="InterPro" id="IPR002156">
    <property type="entry name" value="RNaseH_domain"/>
</dbReference>
<dbReference type="InterPro" id="IPR012337">
    <property type="entry name" value="RNaseH-like_sf"/>
</dbReference>
<sequence length="381" mass="43273">MLPEDEEKTAFITVYGLYCWKRMVNSIFASQIGRNMEIYVDDMLVKSRAKMSQERFTWDEESNKAFAELKEYLGSPQLLSRLESGETLQLYLVILDVAVSSVLIREEEGIQKPIYYVNHVLRGVEERYHVIDKDDFSLVIFARKLKDYFESHPIQVGQALSDFVIECTAKAPLQVPIQSRIRVADPQGFEWSLHVDGARNDKGAGVGVLITGLQGIRMEYALRFEFPTTNNEVEYEAMTVGLKLVKSMNITEVLVKGDSKLVIDQIQGYYWPTLVNDALSYVKKCDACQQLGNAPQQPVCSLTPVVSPIPFAMWGIDLVRKLPKGRGRVEFAIVAVDYFSKWVEAVPLKKTRGEEVTHFLWKDILTWFGIPKISVSDNGPN</sequence>
<feature type="domain" description="Integrase catalytic" evidence="1">
    <location>
        <begin position="306"/>
        <end position="381"/>
    </location>
</feature>
<proteinExistence type="predicted"/>
<dbReference type="InterPro" id="IPR001584">
    <property type="entry name" value="Integrase_cat-core"/>
</dbReference>
<dbReference type="EMBL" id="BAABME010001963">
    <property type="protein sequence ID" value="GAA0152327.1"/>
    <property type="molecule type" value="Genomic_DNA"/>
</dbReference>
<dbReference type="GO" id="GO:0015074">
    <property type="term" value="P:DNA integration"/>
    <property type="evidence" value="ECO:0007669"/>
    <property type="project" value="InterPro"/>
</dbReference>
<dbReference type="PROSITE" id="PS50994">
    <property type="entry name" value="INTEGRASE"/>
    <property type="match status" value="1"/>
</dbReference>
<dbReference type="InterPro" id="IPR041577">
    <property type="entry name" value="RT_RNaseH_2"/>
</dbReference>
<protein>
    <recommendedName>
        <fullName evidence="1">Integrase catalytic domain-containing protein</fullName>
    </recommendedName>
</protein>
<dbReference type="SUPFAM" id="SSF53098">
    <property type="entry name" value="Ribonuclease H-like"/>
    <property type="match status" value="2"/>
</dbReference>
<reference evidence="2 3" key="1">
    <citation type="submission" date="2024-01" db="EMBL/GenBank/DDBJ databases">
        <title>The complete chloroplast genome sequence of Lithospermum erythrorhizon: insights into the phylogenetic relationship among Boraginaceae species and the maternal lineages of purple gromwells.</title>
        <authorList>
            <person name="Okada T."/>
            <person name="Watanabe K."/>
        </authorList>
    </citation>
    <scope>NUCLEOTIDE SEQUENCE [LARGE SCALE GENOMIC DNA]</scope>
</reference>
<keyword evidence="3" id="KW-1185">Reference proteome</keyword>
<dbReference type="PANTHER" id="PTHR48475:SF2">
    <property type="entry name" value="RIBONUCLEASE H"/>
    <property type="match status" value="1"/>
</dbReference>
<dbReference type="Proteomes" id="UP001454036">
    <property type="component" value="Unassembled WGS sequence"/>
</dbReference>
<accession>A0AAV3PN38</accession>
<dbReference type="AlphaFoldDB" id="A0AAV3PN38"/>
<evidence type="ECO:0000313" key="2">
    <source>
        <dbReference type="EMBL" id="GAA0152327.1"/>
    </source>
</evidence>
<evidence type="ECO:0000313" key="3">
    <source>
        <dbReference type="Proteomes" id="UP001454036"/>
    </source>
</evidence>
<dbReference type="CDD" id="cd09279">
    <property type="entry name" value="RNase_HI_like"/>
    <property type="match status" value="1"/>
</dbReference>
<dbReference type="GO" id="GO:0004523">
    <property type="term" value="F:RNA-DNA hybrid ribonuclease activity"/>
    <property type="evidence" value="ECO:0007669"/>
    <property type="project" value="InterPro"/>
</dbReference>
<gene>
    <name evidence="2" type="ORF">LIER_10838</name>
</gene>